<dbReference type="EMBL" id="WOWK01000051">
    <property type="protein sequence ID" value="KAF0323488.1"/>
    <property type="molecule type" value="Genomic_DNA"/>
</dbReference>
<dbReference type="Gene3D" id="2.40.128.580">
    <property type="entry name" value="GXWXG domain"/>
    <property type="match status" value="1"/>
</dbReference>
<feature type="region of interest" description="Disordered" evidence="1">
    <location>
        <begin position="167"/>
        <end position="229"/>
    </location>
</feature>
<dbReference type="OrthoDB" id="5086080at2759"/>
<dbReference type="InterPro" id="IPR025951">
    <property type="entry name" value="GXWXG_dom"/>
</dbReference>
<evidence type="ECO:0000256" key="1">
    <source>
        <dbReference type="SAM" id="MobiDB-lite"/>
    </source>
</evidence>
<comment type="caution">
    <text evidence="4">The sequence shown here is derived from an EMBL/GenBank/DDBJ whole genome shotgun (WGS) entry which is preliminary data.</text>
</comment>
<dbReference type="Pfam" id="PF14231">
    <property type="entry name" value="GXWXG"/>
    <property type="match status" value="1"/>
</dbReference>
<feature type="domain" description="DUF4334" evidence="3">
    <location>
        <begin position="93"/>
        <end position="121"/>
    </location>
</feature>
<dbReference type="Pfam" id="PF14232">
    <property type="entry name" value="DUF4334"/>
    <property type="match status" value="1"/>
</dbReference>
<feature type="region of interest" description="Disordered" evidence="1">
    <location>
        <begin position="126"/>
        <end position="145"/>
    </location>
</feature>
<evidence type="ECO:0000259" key="2">
    <source>
        <dbReference type="Pfam" id="PF14231"/>
    </source>
</evidence>
<dbReference type="InterPro" id="IPR021833">
    <property type="entry name" value="DUF3425"/>
</dbReference>
<feature type="region of interest" description="Disordered" evidence="1">
    <location>
        <begin position="634"/>
        <end position="670"/>
    </location>
</feature>
<dbReference type="Proteomes" id="UP000434172">
    <property type="component" value="Unassembled WGS sequence"/>
</dbReference>
<evidence type="ECO:0000313" key="5">
    <source>
        <dbReference type="Proteomes" id="UP000434172"/>
    </source>
</evidence>
<sequence>MSTTPESQFLELSKTEGPVKEADVAAVFDQLKPVSPNQLIGQWEGGSFDTGHPTHQQLRTFKWAGKHFRSVDDVDPIMVYGDEGKRTWLSDYGHARVREVKYRDVVTAAMVYDKFPIIDAFHGSARPRDRQHFPRISARTHPPTTFNPSTRELFCITYLCPLHTDSSPLSNYEQSPTANSPRTMASTPGTAPTPDVRHHGPGSSATVSSSRLKKREADRKAQRIAREKTKNRIAHLEGLVAELSRKEDNATTVALMTQLARVTEQRNRLMSCMEGASASFVRHLAEVRESEDGKGDGGGGDGGNLLDPSSMEYLSTPAAVPVPTTPQDHIDERQTRHLEKDVNGLVDASALDVSNFWIDESFPVDLPTAPSLSKLPSPAPPPPAPSTIKVPVKSECSCTSTSRTRRLSDGSLVSHNCWKAGNEILKEPFLLTKAMLELEYQVSEDIPVHAVLHGWDSLSQTGRMTPLWKKVRQLDELCFAGCGPPERLAVLFMIHLLMRAYTDPTPAKSEVVPRWYLKSQLQQLSPEHDPSADYFTWPALRYRFATTPHPYCHNNTFWHMFREHLRIAWPFDFRDCYVRNVHRGTYALSPLFKDRLRDLRAWTMEPDFFAQYPELRQDVPQYPGQPSPGPLNVSSHGGVGALIQGGAPSTEEEEEEGGKGGRAQGDEDEGEMFMGDLGIETNPEFLFFQDAFLNGSTAKDYGVQLSRHKDSSCISL</sequence>
<keyword evidence="5" id="KW-1185">Reference proteome</keyword>
<proteinExistence type="predicted"/>
<dbReference type="AlphaFoldDB" id="A0A8H3W8X2"/>
<dbReference type="CDD" id="cd14688">
    <property type="entry name" value="bZIP_YAP"/>
    <property type="match status" value="1"/>
</dbReference>
<dbReference type="Pfam" id="PF11905">
    <property type="entry name" value="DUF3425"/>
    <property type="match status" value="1"/>
</dbReference>
<reference evidence="4 5" key="1">
    <citation type="submission" date="2019-12" db="EMBL/GenBank/DDBJ databases">
        <title>A genome sequence resource for the geographically widespread anthracnose pathogen Colletotrichum asianum.</title>
        <authorList>
            <person name="Meng Y."/>
        </authorList>
    </citation>
    <scope>NUCLEOTIDE SEQUENCE [LARGE SCALE GENOMIC DNA]</scope>
    <source>
        <strain evidence="4 5">ICMP 18580</strain>
    </source>
</reference>
<feature type="compositionally biased region" description="Polar residues" evidence="1">
    <location>
        <begin position="167"/>
        <end position="190"/>
    </location>
</feature>
<protein>
    <submittedName>
        <fullName evidence="4">BZIP transcription factor</fullName>
    </submittedName>
</protein>
<dbReference type="PANTHER" id="PTHR37012">
    <property type="entry name" value="B-ZIP TRANSCRIPTION FACTOR (EUROFUNG)-RELATED"/>
    <property type="match status" value="1"/>
</dbReference>
<dbReference type="PANTHER" id="PTHR37012:SF7">
    <property type="entry name" value="B-ZIP TRANSCRIPTION FACTOR (EUROFUNG)-RELATED"/>
    <property type="match status" value="1"/>
</dbReference>
<organism evidence="4 5">
    <name type="scientific">Colletotrichum asianum</name>
    <dbReference type="NCBI Taxonomy" id="702518"/>
    <lineage>
        <taxon>Eukaryota</taxon>
        <taxon>Fungi</taxon>
        <taxon>Dikarya</taxon>
        <taxon>Ascomycota</taxon>
        <taxon>Pezizomycotina</taxon>
        <taxon>Sordariomycetes</taxon>
        <taxon>Hypocreomycetidae</taxon>
        <taxon>Glomerellales</taxon>
        <taxon>Glomerellaceae</taxon>
        <taxon>Colletotrichum</taxon>
        <taxon>Colletotrichum gloeosporioides species complex</taxon>
    </lineage>
</organism>
<feature type="domain" description="GXWXG" evidence="2">
    <location>
        <begin position="26"/>
        <end position="84"/>
    </location>
</feature>
<dbReference type="InterPro" id="IPR025568">
    <property type="entry name" value="DUF4334"/>
</dbReference>
<accession>A0A8H3W8X2</accession>
<feature type="region of interest" description="Disordered" evidence="1">
    <location>
        <begin position="288"/>
        <end position="311"/>
    </location>
</feature>
<gene>
    <name evidence="4" type="ORF">GQ607_009169</name>
</gene>
<feature type="compositionally biased region" description="Basic and acidic residues" evidence="1">
    <location>
        <begin position="215"/>
        <end position="229"/>
    </location>
</feature>
<name>A0A8H3W8X2_9PEZI</name>
<evidence type="ECO:0000313" key="4">
    <source>
        <dbReference type="EMBL" id="KAF0323488.1"/>
    </source>
</evidence>
<evidence type="ECO:0000259" key="3">
    <source>
        <dbReference type="Pfam" id="PF14232"/>
    </source>
</evidence>